<reference evidence="1" key="1">
    <citation type="submission" date="2020-04" db="EMBL/GenBank/DDBJ databases">
        <authorList>
            <person name="Chiriac C."/>
            <person name="Salcher M."/>
            <person name="Ghai R."/>
            <person name="Kavagutti S V."/>
        </authorList>
    </citation>
    <scope>NUCLEOTIDE SEQUENCE</scope>
</reference>
<evidence type="ECO:0008006" key="2">
    <source>
        <dbReference type="Google" id="ProtNLM"/>
    </source>
</evidence>
<organism evidence="1">
    <name type="scientific">uncultured Caudovirales phage</name>
    <dbReference type="NCBI Taxonomy" id="2100421"/>
    <lineage>
        <taxon>Viruses</taxon>
        <taxon>Duplodnaviria</taxon>
        <taxon>Heunggongvirae</taxon>
        <taxon>Uroviricota</taxon>
        <taxon>Caudoviricetes</taxon>
        <taxon>Peduoviridae</taxon>
        <taxon>Maltschvirus</taxon>
        <taxon>Maltschvirus maltsch</taxon>
    </lineage>
</organism>
<sequence>MKLEINVEQLRKCKLFVATPMYGGMNHGMYAKSCLDLQSMCNQHGIEVRFSFIFNESLITRARNYLVDEYLRSGFTHMLFLDSDIHFDPRDVIAMLALDRDVIGAPYPKKSIKWSAVLDAVKRNIEKRNADPSVPEISAGELEKVTGDYVFNAVAGTGQFNVGDPLEVLELGTGFMMVRREVFGKLAEAFPSIHYKPDHVGQANFDGTRYIHAYFDTVIDSKDSITGGGSDRYLSEDYMFCQMWRKIGGQIWLCPWMKTHHIGTYAFHGDMAAVANHVGTL</sequence>
<name>A0A6J5KR39_9CAUD</name>
<accession>A0A6J5KR39</accession>
<dbReference type="Gene3D" id="3.90.550.10">
    <property type="entry name" value="Spore Coat Polysaccharide Biosynthesis Protein SpsA, Chain A"/>
    <property type="match status" value="1"/>
</dbReference>
<dbReference type="SUPFAM" id="SSF53448">
    <property type="entry name" value="Nucleotide-diphospho-sugar transferases"/>
    <property type="match status" value="1"/>
</dbReference>
<gene>
    <name evidence="1" type="ORF">UFOVP49_179</name>
</gene>
<protein>
    <recommendedName>
        <fullName evidence="2">Anp1</fullName>
    </recommendedName>
</protein>
<dbReference type="InterPro" id="IPR029044">
    <property type="entry name" value="Nucleotide-diphossugar_trans"/>
</dbReference>
<proteinExistence type="predicted"/>
<evidence type="ECO:0000313" key="1">
    <source>
        <dbReference type="EMBL" id="CAB4124341.1"/>
    </source>
</evidence>
<dbReference type="EMBL" id="LR796178">
    <property type="protein sequence ID" value="CAB4124341.1"/>
    <property type="molecule type" value="Genomic_DNA"/>
</dbReference>